<dbReference type="AlphaFoldDB" id="A0AAW7Y030"/>
<sequence>MVFPHLRPNDADTLRDAALLLERDHFELAHKLMVMAQRARPNGPFINRKLEEYHGAEGGRGKIQELINSGALAVIPAGFRCSTKMKLASDLGLKQASLPFDSGFFPPSSILRLFETRQVALKFPDPNAATHQICTKDEGVYRGNKRGINFRTSSYEKINSLVESRTQKNINNLLDATFGYYTLDKINGFVLAHYNWHKFASEEKSKGMRAPALNIPNINRILNSRIKRMFDMCDRAQKVLFVVDRDPSCEFMAIDDHVYDLTNIEPICDAVSQKFGARAIVVHFHEINTEKKLLHRIS</sequence>
<comment type="caution">
    <text evidence="1">The sequence shown here is derived from an EMBL/GenBank/DDBJ whole genome shotgun (WGS) entry which is preliminary data.</text>
</comment>
<evidence type="ECO:0000313" key="2">
    <source>
        <dbReference type="Proteomes" id="UP001169823"/>
    </source>
</evidence>
<dbReference type="EMBL" id="JAUOPJ010000013">
    <property type="protein sequence ID" value="MDO6458409.1"/>
    <property type="molecule type" value="Genomic_DNA"/>
</dbReference>
<reference evidence="1" key="1">
    <citation type="submission" date="2023-07" db="EMBL/GenBank/DDBJ databases">
        <title>Genome content predicts the carbon catabolic preferences of heterotrophic bacteria.</title>
        <authorList>
            <person name="Gralka M."/>
        </authorList>
    </citation>
    <scope>NUCLEOTIDE SEQUENCE</scope>
    <source>
        <strain evidence="1">I2M02</strain>
    </source>
</reference>
<proteinExistence type="predicted"/>
<accession>A0AAW7Y030</accession>
<protein>
    <submittedName>
        <fullName evidence="1">Uncharacterized protein</fullName>
    </submittedName>
</protein>
<name>A0AAW7Y030_9RHOB</name>
<dbReference type="Proteomes" id="UP001169823">
    <property type="component" value="Unassembled WGS sequence"/>
</dbReference>
<dbReference type="RefSeq" id="WP_303494915.1">
    <property type="nucleotide sequence ID" value="NZ_JAUOPJ010000013.1"/>
</dbReference>
<organism evidence="1 2">
    <name type="scientific">Celeribacter halophilus</name>
    <dbReference type="NCBI Taxonomy" id="576117"/>
    <lineage>
        <taxon>Bacteria</taxon>
        <taxon>Pseudomonadati</taxon>
        <taxon>Pseudomonadota</taxon>
        <taxon>Alphaproteobacteria</taxon>
        <taxon>Rhodobacterales</taxon>
        <taxon>Roseobacteraceae</taxon>
        <taxon>Celeribacter</taxon>
    </lineage>
</organism>
<evidence type="ECO:0000313" key="1">
    <source>
        <dbReference type="EMBL" id="MDO6458409.1"/>
    </source>
</evidence>
<gene>
    <name evidence="1" type="ORF">Q4494_15065</name>
</gene>